<accession>A0ABR1F9H5</accession>
<dbReference type="PANTHER" id="PTHR11477:SF11">
    <property type="entry name" value="TRANSCRIPTION FACTOR BYE1"/>
    <property type="match status" value="1"/>
</dbReference>
<dbReference type="PANTHER" id="PTHR11477">
    <property type="entry name" value="TRANSCRIPTION FACTOR S-II ZINC FINGER DOMAIN-CONTAINING PROTEIN"/>
    <property type="match status" value="1"/>
</dbReference>
<keyword evidence="5" id="KW-0863">Zinc-finger</keyword>
<organism evidence="9 10">
    <name type="scientific">Myxozyma melibiosi</name>
    <dbReference type="NCBI Taxonomy" id="54550"/>
    <lineage>
        <taxon>Eukaryota</taxon>
        <taxon>Fungi</taxon>
        <taxon>Dikarya</taxon>
        <taxon>Ascomycota</taxon>
        <taxon>Saccharomycotina</taxon>
        <taxon>Lipomycetes</taxon>
        <taxon>Lipomycetales</taxon>
        <taxon>Lipomycetaceae</taxon>
        <taxon>Myxozyma</taxon>
    </lineage>
</organism>
<feature type="region of interest" description="Disordered" evidence="7">
    <location>
        <begin position="1"/>
        <end position="71"/>
    </location>
</feature>
<dbReference type="InterPro" id="IPR003618">
    <property type="entry name" value="TFIIS_cen_dom"/>
</dbReference>
<dbReference type="Pfam" id="PF20826">
    <property type="entry name" value="PHD_5"/>
    <property type="match status" value="1"/>
</dbReference>
<name>A0ABR1F9H5_9ASCO</name>
<dbReference type="Pfam" id="PF07744">
    <property type="entry name" value="SPOC"/>
    <property type="match status" value="1"/>
</dbReference>
<feature type="region of interest" description="Disordered" evidence="7">
    <location>
        <begin position="135"/>
        <end position="187"/>
    </location>
</feature>
<reference evidence="9 10" key="1">
    <citation type="submission" date="2024-03" db="EMBL/GenBank/DDBJ databases">
        <title>Genome-scale model development and genomic sequencing of the oleaginous clade Lipomyces.</title>
        <authorList>
            <consortium name="Lawrence Berkeley National Laboratory"/>
            <person name="Czajka J.J."/>
            <person name="Han Y."/>
            <person name="Kim J."/>
            <person name="Mondo S.J."/>
            <person name="Hofstad B.A."/>
            <person name="Robles A."/>
            <person name="Haridas S."/>
            <person name="Riley R."/>
            <person name="LaButti K."/>
            <person name="Pangilinan J."/>
            <person name="Andreopoulos W."/>
            <person name="Lipzen A."/>
            <person name="Yan J."/>
            <person name="Wang M."/>
            <person name="Ng V."/>
            <person name="Grigoriev I.V."/>
            <person name="Spatafora J.W."/>
            <person name="Magnuson J.K."/>
            <person name="Baker S.E."/>
            <person name="Pomraning K.R."/>
        </authorList>
    </citation>
    <scope>NUCLEOTIDE SEQUENCE [LARGE SCALE GENOMIC DNA]</scope>
    <source>
        <strain evidence="9 10">Phaff 52-87</strain>
    </source>
</reference>
<comment type="function">
    <text evidence="1">Negative regulator of transcription elongation.</text>
</comment>
<evidence type="ECO:0000256" key="1">
    <source>
        <dbReference type="ARBA" id="ARBA00002311"/>
    </source>
</evidence>
<evidence type="ECO:0000256" key="2">
    <source>
        <dbReference type="ARBA" id="ARBA00011050"/>
    </source>
</evidence>
<dbReference type="InterPro" id="IPR011011">
    <property type="entry name" value="Znf_FYVE_PHD"/>
</dbReference>
<keyword evidence="6" id="KW-0862">Zinc</keyword>
<dbReference type="Pfam" id="PF07500">
    <property type="entry name" value="TFIIS_M"/>
    <property type="match status" value="1"/>
</dbReference>
<dbReference type="CDD" id="cd21538">
    <property type="entry name" value="SPOC_TFIIS"/>
    <property type="match status" value="1"/>
</dbReference>
<feature type="non-terminal residue" evidence="9">
    <location>
        <position position="1"/>
    </location>
</feature>
<proteinExistence type="inferred from homology"/>
<evidence type="ECO:0000256" key="6">
    <source>
        <dbReference type="ARBA" id="ARBA00022833"/>
    </source>
</evidence>
<dbReference type="Gene3D" id="1.10.472.30">
    <property type="entry name" value="Transcription elongation factor S-II, central domain"/>
    <property type="match status" value="1"/>
</dbReference>
<dbReference type="SMART" id="SM00510">
    <property type="entry name" value="TFS2M"/>
    <property type="match status" value="1"/>
</dbReference>
<dbReference type="PROSITE" id="PS51321">
    <property type="entry name" value="TFIIS_CENTRAL"/>
    <property type="match status" value="1"/>
</dbReference>
<dbReference type="Gene3D" id="3.30.40.10">
    <property type="entry name" value="Zinc/RING finger domain, C3HC4 (zinc finger)"/>
    <property type="match status" value="1"/>
</dbReference>
<protein>
    <recommendedName>
        <fullName evidence="3">Transcription factor BYE1</fullName>
    </recommendedName>
</protein>
<evidence type="ECO:0000256" key="5">
    <source>
        <dbReference type="ARBA" id="ARBA00022771"/>
    </source>
</evidence>
<dbReference type="EMBL" id="JBBJBU010000002">
    <property type="protein sequence ID" value="KAK7206495.1"/>
    <property type="molecule type" value="Genomic_DNA"/>
</dbReference>
<feature type="compositionally biased region" description="Basic and acidic residues" evidence="7">
    <location>
        <begin position="135"/>
        <end position="155"/>
    </location>
</feature>
<evidence type="ECO:0000259" key="8">
    <source>
        <dbReference type="PROSITE" id="PS51321"/>
    </source>
</evidence>
<dbReference type="Proteomes" id="UP001498771">
    <property type="component" value="Unassembled WGS sequence"/>
</dbReference>
<evidence type="ECO:0000313" key="9">
    <source>
        <dbReference type="EMBL" id="KAK7206495.1"/>
    </source>
</evidence>
<gene>
    <name evidence="9" type="ORF">BZA70DRAFT_226749</name>
</gene>
<keyword evidence="4" id="KW-0479">Metal-binding</keyword>
<dbReference type="RefSeq" id="XP_064769528.1">
    <property type="nucleotide sequence ID" value="XM_064910220.1"/>
</dbReference>
<dbReference type="InterPro" id="IPR012921">
    <property type="entry name" value="SPOC_C"/>
</dbReference>
<evidence type="ECO:0000256" key="3">
    <source>
        <dbReference type="ARBA" id="ARBA00021616"/>
    </source>
</evidence>
<feature type="domain" description="TFIIS central" evidence="8">
    <location>
        <begin position="193"/>
        <end position="327"/>
    </location>
</feature>
<evidence type="ECO:0000256" key="4">
    <source>
        <dbReference type="ARBA" id="ARBA00022723"/>
    </source>
</evidence>
<dbReference type="InterPro" id="IPR036575">
    <property type="entry name" value="TFIIS_cen_dom_sf"/>
</dbReference>
<dbReference type="InterPro" id="IPR001965">
    <property type="entry name" value="Znf_PHD"/>
</dbReference>
<dbReference type="GeneID" id="90035732"/>
<dbReference type="InterPro" id="IPR013083">
    <property type="entry name" value="Znf_RING/FYVE/PHD"/>
</dbReference>
<comment type="similarity">
    <text evidence="2">Belongs to the BYE1 family.</text>
</comment>
<feature type="non-terminal residue" evidence="9">
    <location>
        <position position="579"/>
    </location>
</feature>
<feature type="region of interest" description="Disordered" evidence="7">
    <location>
        <begin position="311"/>
        <end position="420"/>
    </location>
</feature>
<dbReference type="SUPFAM" id="SSF57903">
    <property type="entry name" value="FYVE/PHD zinc finger"/>
    <property type="match status" value="1"/>
</dbReference>
<comment type="caution">
    <text evidence="9">The sequence shown here is derived from an EMBL/GenBank/DDBJ whole genome shotgun (WGS) entry which is preliminary data.</text>
</comment>
<dbReference type="SUPFAM" id="SSF46942">
    <property type="entry name" value="Elongation factor TFIIS domain 2"/>
    <property type="match status" value="1"/>
</dbReference>
<evidence type="ECO:0000256" key="7">
    <source>
        <dbReference type="SAM" id="MobiDB-lite"/>
    </source>
</evidence>
<keyword evidence="10" id="KW-1185">Reference proteome</keyword>
<evidence type="ECO:0000313" key="10">
    <source>
        <dbReference type="Proteomes" id="UP001498771"/>
    </source>
</evidence>
<dbReference type="SMART" id="SM00249">
    <property type="entry name" value="PHD"/>
    <property type="match status" value="1"/>
</dbReference>
<sequence>PEPRRSSRSTKGFHSALQKEPSPEPVAEAAPKKRARSSAPAPSRKKSKAKKPLKDSNSSEHEEDADYDESVTRCVCGVEEDEDKPLMAQCEKCEVWQHTECTMGVTDEKDVPEQYFCEQCRPDLHTWYFDHKKKEEEAKAEQASKRRKPSPKEKPPPQTSRRKSSTTVPPAPAPAEPASSEKPRSIDSISDNVRKSVAKALFGILQKAATEAVANKSLTLSGEGETASTFAESLTLDIEHALYEHFATKESKDPGHRYRDKFRTISFNLKDAKNSSLRARVLSGEIAPNHIVVMSPDELMNPELQKLAEAVRKESISQSTLQKTEAPRIRRTHKGEEFVGDVDPLHPDSNTQVGSTEEDLDSKSPFVGGGGGGPSISAHAPTDDDRRSVSPFSSGRSYSPDFRSDYSSVSPRGDDFDIDSDADIDRLINSDIEEEDTAQKNEPEDFDSTYSPTLTKVDLTVWKGTINMLSVATFHAKGVQVGGPEFDGYKKSWSDVVPTAIDIDGRLARDRASSYLFSVSQTRDLVGIKFSPQSPRGQDGFDKLYEYFRSRDRYGVMRNKFPAVKDAYLVPLQPGDAKP</sequence>